<dbReference type="Gene3D" id="3.40.50.300">
    <property type="entry name" value="P-loop containing nucleotide triphosphate hydrolases"/>
    <property type="match status" value="3"/>
</dbReference>
<reference evidence="18 19" key="1">
    <citation type="submission" date="2019-08" db="EMBL/GenBank/DDBJ databases">
        <title>Parahaliea maris sp. nov., isolated from the surface seawater.</title>
        <authorList>
            <person name="Liu Y."/>
        </authorList>
    </citation>
    <scope>NUCLEOTIDE SEQUENCE [LARGE SCALE GENOMIC DNA]</scope>
    <source>
        <strain evidence="18 19">S2-26</strain>
    </source>
</reference>
<comment type="catalytic activity">
    <reaction evidence="14">
        <text>ATP + H2O = ADP + phosphate + H(+)</text>
        <dbReference type="Rhea" id="RHEA:13065"/>
        <dbReference type="ChEBI" id="CHEBI:15377"/>
        <dbReference type="ChEBI" id="CHEBI:15378"/>
        <dbReference type="ChEBI" id="CHEBI:30616"/>
        <dbReference type="ChEBI" id="CHEBI:43474"/>
        <dbReference type="ChEBI" id="CHEBI:456216"/>
        <dbReference type="EC" id="5.6.2.4"/>
    </reaction>
</comment>
<evidence type="ECO:0000259" key="16">
    <source>
        <dbReference type="PROSITE" id="PS51198"/>
    </source>
</evidence>
<keyword evidence="6" id="KW-0269">Exonuclease</keyword>
<evidence type="ECO:0000256" key="4">
    <source>
        <dbReference type="ARBA" id="ARBA00022801"/>
    </source>
</evidence>
<keyword evidence="4 15" id="KW-0378">Hydrolase</keyword>
<dbReference type="GO" id="GO:0043138">
    <property type="term" value="F:3'-5' DNA helicase activity"/>
    <property type="evidence" value="ECO:0007669"/>
    <property type="project" value="UniProtKB-EC"/>
</dbReference>
<dbReference type="Gene3D" id="3.90.320.10">
    <property type="match status" value="1"/>
</dbReference>
<keyword evidence="8" id="KW-0238">DNA-binding</keyword>
<evidence type="ECO:0000313" key="18">
    <source>
        <dbReference type="EMBL" id="TXS91149.1"/>
    </source>
</evidence>
<evidence type="ECO:0000256" key="10">
    <source>
        <dbReference type="ARBA" id="ARBA00023235"/>
    </source>
</evidence>
<dbReference type="RefSeq" id="WP_148064802.1">
    <property type="nucleotide sequence ID" value="NZ_VRYZ01000005.1"/>
</dbReference>
<keyword evidence="3" id="KW-0227">DNA damage</keyword>
<evidence type="ECO:0000256" key="14">
    <source>
        <dbReference type="ARBA" id="ARBA00048988"/>
    </source>
</evidence>
<dbReference type="Gene3D" id="1.10.486.10">
    <property type="entry name" value="PCRA, domain 4"/>
    <property type="match status" value="1"/>
</dbReference>
<sequence length="1108" mass="121374">MSIVDAAEREAALDPLHSFCVSAPAGSGKTELLIQRFLALLARVERPEQVLAITFTRKAAAEMRERVMQALHEARAGEPCSSPHQQRTRDLALAALAVDERQGWQLMANAARLSIRTIDGFCGALTRQMPVLSHFGAQVRAVDDADPLYAEAVAELFALLETQYPVVEDLQQLMLHFDNHWDRLAELLKSLLARREQWLTYLGVGREPLAAQAALEQLVAAMVVDALGDLQRQMGPFLGELYELQCFAAQQKGEQEPPGVPTARVEDLPAWQALRHFLLTRDGKWRSRITRTEGFPADKGRPAEMKARLQSVLAELSACEGLSEALQEVTLLPTPGEDSESWRLVVHLTRVLPVLAAQLLLVFERRGSVDHSQVAQSALQALGDDDAPTDLALRLDYRIEHILVDEFQDTAINQYELLRRLTRGWAEHNEMSPGRPRTFLIVGDGMQSIYGFRDANVGLFLQARDRGFNGVVPRYLELRSNFRSEAGVVNWVNTTFARAFPAQDNIGRGEVAFSTAQSVKPGGDGEAVRVQVFHGDNAASAEVSALCDGVAAALAEDAEGTVAILGRSRPQLQDFVQGLQRRGIAFAAQDMDRLSQSSVIMDLMSLVRVLANSADRVAWAALLRGPYCGLTLSDLHRLLVLAPSDPMAVATELELGAVLSNCGQRAVAHLAAAMAWAEQQRDRLSQRAWLELLWLRLGGPATAASTQLLNDAERFFQLLEQGELEGRVLDVPWLQNQLERLYADAGGAGARVQIMTLHKAKGLEFDHVFIPALGKGSRSDERALFLWDEITTRAGDSGFLLAADDHSEKESAGLYNFLASQRKRKRLLENTRLLYVGATRAIRRLTLSACLSEDRKKGGVTDPGAQSLLATIWPAVADIASVVEAQAGDAVTADEARGAGGLLRQRQLPPSAPAIVDLNQGTGNLPEAAHNRLERHVGTVIHQNLERLATLPVLPQHPGADEESFSVWALASLGLSGDALAQGLERVIAALHTTLADEVAGRWLLRSDHPASHCELPLTRVREDGVINDIVIDRCFVDAGTGERWIVDYKSSRPPEGMPLEHFLQEEVVRYGEQLAGYRDAMASLGTEPLRCALYFTALAQLVPVDVS</sequence>
<dbReference type="InterPro" id="IPR014016">
    <property type="entry name" value="UvrD-like_ATP-bd"/>
</dbReference>
<dbReference type="GO" id="GO:0033202">
    <property type="term" value="C:DNA helicase complex"/>
    <property type="evidence" value="ECO:0007669"/>
    <property type="project" value="TreeGrafter"/>
</dbReference>
<evidence type="ECO:0000256" key="6">
    <source>
        <dbReference type="ARBA" id="ARBA00022839"/>
    </source>
</evidence>
<evidence type="ECO:0000256" key="8">
    <source>
        <dbReference type="ARBA" id="ARBA00023125"/>
    </source>
</evidence>
<evidence type="ECO:0000256" key="12">
    <source>
        <dbReference type="ARBA" id="ARBA00034808"/>
    </source>
</evidence>
<keyword evidence="5 15" id="KW-0347">Helicase</keyword>
<dbReference type="PANTHER" id="PTHR11070:SF2">
    <property type="entry name" value="ATP-DEPENDENT DNA HELICASE SRS2"/>
    <property type="match status" value="1"/>
</dbReference>
<evidence type="ECO:0000259" key="17">
    <source>
        <dbReference type="PROSITE" id="PS51217"/>
    </source>
</evidence>
<dbReference type="GO" id="GO:0003677">
    <property type="term" value="F:DNA binding"/>
    <property type="evidence" value="ECO:0007669"/>
    <property type="project" value="UniProtKB-KW"/>
</dbReference>
<keyword evidence="7 15" id="KW-0067">ATP-binding</keyword>
<dbReference type="PROSITE" id="PS51217">
    <property type="entry name" value="UVRD_HELICASE_CTER"/>
    <property type="match status" value="1"/>
</dbReference>
<evidence type="ECO:0000256" key="15">
    <source>
        <dbReference type="PROSITE-ProRule" id="PRU00560"/>
    </source>
</evidence>
<dbReference type="OrthoDB" id="9810135at2"/>
<feature type="binding site" evidence="15">
    <location>
        <begin position="23"/>
        <end position="30"/>
    </location>
    <ligand>
        <name>ATP</name>
        <dbReference type="ChEBI" id="CHEBI:30616"/>
    </ligand>
</feature>
<keyword evidence="1" id="KW-0540">Nuclease</keyword>
<dbReference type="Pfam" id="PF13361">
    <property type="entry name" value="UvrD_C"/>
    <property type="match status" value="2"/>
</dbReference>
<evidence type="ECO:0000256" key="13">
    <source>
        <dbReference type="ARBA" id="ARBA00034923"/>
    </source>
</evidence>
<protein>
    <recommendedName>
        <fullName evidence="12">DNA 3'-5' helicase</fullName>
        <ecNumber evidence="12">5.6.2.4</ecNumber>
    </recommendedName>
    <alternativeName>
        <fullName evidence="13">DNA 3'-5' helicase II</fullName>
    </alternativeName>
</protein>
<dbReference type="EC" id="5.6.2.4" evidence="12"/>
<organism evidence="18 19">
    <name type="scientific">Parahaliea aestuarii</name>
    <dbReference type="NCBI Taxonomy" id="1852021"/>
    <lineage>
        <taxon>Bacteria</taxon>
        <taxon>Pseudomonadati</taxon>
        <taxon>Pseudomonadota</taxon>
        <taxon>Gammaproteobacteria</taxon>
        <taxon>Cellvibrionales</taxon>
        <taxon>Halieaceae</taxon>
        <taxon>Parahaliea</taxon>
    </lineage>
</organism>
<evidence type="ECO:0000256" key="3">
    <source>
        <dbReference type="ARBA" id="ARBA00022763"/>
    </source>
</evidence>
<dbReference type="SUPFAM" id="SSF52540">
    <property type="entry name" value="P-loop containing nucleoside triphosphate hydrolases"/>
    <property type="match status" value="1"/>
</dbReference>
<comment type="caution">
    <text evidence="18">The sequence shown here is derived from an EMBL/GenBank/DDBJ whole genome shotgun (WGS) entry which is preliminary data.</text>
</comment>
<evidence type="ECO:0000313" key="19">
    <source>
        <dbReference type="Proteomes" id="UP000321933"/>
    </source>
</evidence>
<comment type="catalytic activity">
    <reaction evidence="11">
        <text>Couples ATP hydrolysis with the unwinding of duplex DNA by translocating in the 3'-5' direction.</text>
        <dbReference type="EC" id="5.6.2.4"/>
    </reaction>
</comment>
<dbReference type="PANTHER" id="PTHR11070">
    <property type="entry name" value="UVRD / RECB / PCRA DNA HELICASE FAMILY MEMBER"/>
    <property type="match status" value="1"/>
</dbReference>
<dbReference type="InterPro" id="IPR038726">
    <property type="entry name" value="PDDEXK_AddAB-type"/>
</dbReference>
<evidence type="ECO:0000256" key="9">
    <source>
        <dbReference type="ARBA" id="ARBA00023204"/>
    </source>
</evidence>
<dbReference type="GO" id="GO:0004527">
    <property type="term" value="F:exonuclease activity"/>
    <property type="evidence" value="ECO:0007669"/>
    <property type="project" value="UniProtKB-KW"/>
</dbReference>
<accession>A0A5C8ZTM7</accession>
<dbReference type="InterPro" id="IPR011604">
    <property type="entry name" value="PDDEXK-like_dom_sf"/>
</dbReference>
<dbReference type="GO" id="GO:0005829">
    <property type="term" value="C:cytosol"/>
    <property type="evidence" value="ECO:0007669"/>
    <property type="project" value="TreeGrafter"/>
</dbReference>
<evidence type="ECO:0000256" key="2">
    <source>
        <dbReference type="ARBA" id="ARBA00022741"/>
    </source>
</evidence>
<dbReference type="Pfam" id="PF12705">
    <property type="entry name" value="PDDEXK_1"/>
    <property type="match status" value="1"/>
</dbReference>
<dbReference type="InterPro" id="IPR027417">
    <property type="entry name" value="P-loop_NTPase"/>
</dbReference>
<feature type="domain" description="UvrD-like helicase ATP-binding" evidence="16">
    <location>
        <begin position="2"/>
        <end position="485"/>
    </location>
</feature>
<dbReference type="GO" id="GO:0000725">
    <property type="term" value="P:recombinational repair"/>
    <property type="evidence" value="ECO:0007669"/>
    <property type="project" value="TreeGrafter"/>
</dbReference>
<dbReference type="GO" id="GO:0005524">
    <property type="term" value="F:ATP binding"/>
    <property type="evidence" value="ECO:0007669"/>
    <property type="project" value="UniProtKB-UniRule"/>
</dbReference>
<keyword evidence="9" id="KW-0234">DNA repair</keyword>
<evidence type="ECO:0000256" key="7">
    <source>
        <dbReference type="ARBA" id="ARBA00022840"/>
    </source>
</evidence>
<evidence type="ECO:0000256" key="11">
    <source>
        <dbReference type="ARBA" id="ARBA00034617"/>
    </source>
</evidence>
<dbReference type="InterPro" id="IPR000212">
    <property type="entry name" value="DNA_helicase_UvrD/REP"/>
</dbReference>
<gene>
    <name evidence="18" type="ORF">FVW59_13170</name>
</gene>
<dbReference type="EMBL" id="VRYZ01000005">
    <property type="protein sequence ID" value="TXS91149.1"/>
    <property type="molecule type" value="Genomic_DNA"/>
</dbReference>
<feature type="domain" description="UvrD-like helicase C-terminal" evidence="17">
    <location>
        <begin position="497"/>
        <end position="762"/>
    </location>
</feature>
<dbReference type="AlphaFoldDB" id="A0A5C8ZTM7"/>
<keyword evidence="10" id="KW-0413">Isomerase</keyword>
<keyword evidence="19" id="KW-1185">Reference proteome</keyword>
<dbReference type="Pfam" id="PF00580">
    <property type="entry name" value="UvrD-helicase"/>
    <property type="match status" value="1"/>
</dbReference>
<proteinExistence type="predicted"/>
<evidence type="ECO:0000256" key="1">
    <source>
        <dbReference type="ARBA" id="ARBA00022722"/>
    </source>
</evidence>
<dbReference type="InterPro" id="IPR014017">
    <property type="entry name" value="DNA_helicase_UvrD-like_C"/>
</dbReference>
<name>A0A5C8ZTM7_9GAMM</name>
<keyword evidence="2 15" id="KW-0547">Nucleotide-binding</keyword>
<evidence type="ECO:0000256" key="5">
    <source>
        <dbReference type="ARBA" id="ARBA00022806"/>
    </source>
</evidence>
<dbReference type="Proteomes" id="UP000321933">
    <property type="component" value="Unassembled WGS sequence"/>
</dbReference>
<dbReference type="PROSITE" id="PS51198">
    <property type="entry name" value="UVRD_HELICASE_ATP_BIND"/>
    <property type="match status" value="1"/>
</dbReference>